<dbReference type="InterPro" id="IPR014756">
    <property type="entry name" value="Ig_E-set"/>
</dbReference>
<dbReference type="Proteomes" id="UP000015102">
    <property type="component" value="Unassembled WGS sequence"/>
</dbReference>
<dbReference type="InterPro" id="IPR003172">
    <property type="entry name" value="ML_dom"/>
</dbReference>
<dbReference type="STRING" id="36166.T1GD78"/>
<dbReference type="Pfam" id="PF02221">
    <property type="entry name" value="E1_DerP2_DerF2"/>
    <property type="match status" value="1"/>
</dbReference>
<reference evidence="8" key="2">
    <citation type="submission" date="2015-06" db="UniProtKB">
        <authorList>
            <consortium name="EnsemblMetazoa"/>
        </authorList>
    </citation>
    <scope>IDENTIFICATION</scope>
</reference>
<evidence type="ECO:0000313" key="8">
    <source>
        <dbReference type="EnsemblMetazoa" id="MESCA001259-PA"/>
    </source>
</evidence>
<dbReference type="GO" id="GO:0032934">
    <property type="term" value="F:sterol binding"/>
    <property type="evidence" value="ECO:0007669"/>
    <property type="project" value="InterPro"/>
</dbReference>
<keyword evidence="9" id="KW-1185">Reference proteome</keyword>
<dbReference type="GO" id="GO:0005576">
    <property type="term" value="C:extracellular region"/>
    <property type="evidence" value="ECO:0007669"/>
    <property type="project" value="UniProtKB-SubCell"/>
</dbReference>
<evidence type="ECO:0000256" key="1">
    <source>
        <dbReference type="ARBA" id="ARBA00004613"/>
    </source>
</evidence>
<dbReference type="GO" id="GO:0032367">
    <property type="term" value="P:intracellular cholesterol transport"/>
    <property type="evidence" value="ECO:0007669"/>
    <property type="project" value="InterPro"/>
</dbReference>
<dbReference type="PANTHER" id="PTHR11306:SF68">
    <property type="entry name" value="NPC INTRACELLULAR CHOLESTEROL TRANSPORTER 2"/>
    <property type="match status" value="1"/>
</dbReference>
<accession>T1GD78</accession>
<comment type="subcellular location">
    <subcellularLocation>
        <location evidence="1">Secreted</location>
    </subcellularLocation>
</comment>
<feature type="domain" description="MD-2-related lipid-recognition" evidence="7">
    <location>
        <begin position="22"/>
        <end position="154"/>
    </location>
</feature>
<evidence type="ECO:0000259" key="7">
    <source>
        <dbReference type="SMART" id="SM00737"/>
    </source>
</evidence>
<evidence type="ECO:0000256" key="5">
    <source>
        <dbReference type="ARBA" id="ARBA00023157"/>
    </source>
</evidence>
<dbReference type="EMBL" id="CAQQ02110630">
    <property type="status" value="NOT_ANNOTATED_CDS"/>
    <property type="molecule type" value="Genomic_DNA"/>
</dbReference>
<proteinExistence type="inferred from homology"/>
<dbReference type="HOGENOM" id="CLU_109192_1_1_1"/>
<dbReference type="EMBL" id="CAQQ02110632">
    <property type="status" value="NOT_ANNOTATED_CDS"/>
    <property type="molecule type" value="Genomic_DNA"/>
</dbReference>
<comment type="similarity">
    <text evidence="2">Belongs to the NPC2 family.</text>
</comment>
<dbReference type="OMA" id="EASIMMK"/>
<feature type="signal peptide" evidence="6">
    <location>
        <begin position="1"/>
        <end position="19"/>
    </location>
</feature>
<organism evidence="8 9">
    <name type="scientific">Megaselia scalaris</name>
    <name type="common">Humpbacked fly</name>
    <name type="synonym">Phora scalaris</name>
    <dbReference type="NCBI Taxonomy" id="36166"/>
    <lineage>
        <taxon>Eukaryota</taxon>
        <taxon>Metazoa</taxon>
        <taxon>Ecdysozoa</taxon>
        <taxon>Arthropoda</taxon>
        <taxon>Hexapoda</taxon>
        <taxon>Insecta</taxon>
        <taxon>Pterygota</taxon>
        <taxon>Neoptera</taxon>
        <taxon>Endopterygota</taxon>
        <taxon>Diptera</taxon>
        <taxon>Brachycera</taxon>
        <taxon>Muscomorpha</taxon>
        <taxon>Platypezoidea</taxon>
        <taxon>Phoridae</taxon>
        <taxon>Megaseliini</taxon>
        <taxon>Megaselia</taxon>
    </lineage>
</organism>
<reference evidence="9" key="1">
    <citation type="submission" date="2013-02" db="EMBL/GenBank/DDBJ databases">
        <authorList>
            <person name="Hughes D."/>
        </authorList>
    </citation>
    <scope>NUCLEOTIDE SEQUENCE</scope>
    <source>
        <strain>Durham</strain>
        <strain evidence="9">NC isolate 2 -- Noor lab</strain>
    </source>
</reference>
<dbReference type="EMBL" id="CAQQ02110629">
    <property type="status" value="NOT_ANNOTATED_CDS"/>
    <property type="molecule type" value="Genomic_DNA"/>
</dbReference>
<keyword evidence="4 6" id="KW-0732">Signal</keyword>
<evidence type="ECO:0000256" key="3">
    <source>
        <dbReference type="ARBA" id="ARBA00022525"/>
    </source>
</evidence>
<keyword evidence="3" id="KW-0964">Secreted</keyword>
<dbReference type="EMBL" id="CAQQ02110628">
    <property type="status" value="NOT_ANNOTATED_CDS"/>
    <property type="molecule type" value="Genomic_DNA"/>
</dbReference>
<dbReference type="FunFam" id="2.60.40.770:FF:000001">
    <property type="entry name" value="NPC intracellular cholesterol transporter 2"/>
    <property type="match status" value="1"/>
</dbReference>
<dbReference type="EnsemblMetazoa" id="MESCA001259-RA">
    <property type="protein sequence ID" value="MESCA001259-PA"/>
    <property type="gene ID" value="MESCA001259"/>
</dbReference>
<evidence type="ECO:0000256" key="2">
    <source>
        <dbReference type="ARBA" id="ARBA00006370"/>
    </source>
</evidence>
<keyword evidence="5" id="KW-1015">Disulfide bond</keyword>
<evidence type="ECO:0000256" key="4">
    <source>
        <dbReference type="ARBA" id="ARBA00022729"/>
    </source>
</evidence>
<dbReference type="InterPro" id="IPR039670">
    <property type="entry name" value="NPC2-like"/>
</dbReference>
<dbReference type="EMBL" id="CAQQ02110627">
    <property type="status" value="NOT_ANNOTATED_CDS"/>
    <property type="molecule type" value="Genomic_DNA"/>
</dbReference>
<dbReference type="EMBL" id="CAQQ02110631">
    <property type="status" value="NOT_ANNOTATED_CDS"/>
    <property type="molecule type" value="Genomic_DNA"/>
</dbReference>
<dbReference type="AlphaFoldDB" id="T1GD78"/>
<sequence>MNALLRIVFIVCLVTLGQATEVKQCPKSKTKRLSSDDVTLTSCTKGKCILKRNTDVDISMKFTPDRDFKDLNSDITGIILDVPLPFPGYYGSSACPFIHDAEGKEKVGCPLKAGETYTYKNSFKILPVYPTVNLVVHWGLGDKNGDAVCFEIPARIK</sequence>
<dbReference type="InterPro" id="IPR033916">
    <property type="entry name" value="ML_Npc2-like"/>
</dbReference>
<dbReference type="PANTHER" id="PTHR11306">
    <property type="entry name" value="NIEMANN PICK TYPE C2 PROTEIN NPC2-RELATED"/>
    <property type="match status" value="1"/>
</dbReference>
<dbReference type="Gene3D" id="2.60.40.770">
    <property type="match status" value="1"/>
</dbReference>
<dbReference type="CDD" id="cd00916">
    <property type="entry name" value="Npc2_like"/>
    <property type="match status" value="1"/>
</dbReference>
<dbReference type="SUPFAM" id="SSF81296">
    <property type="entry name" value="E set domains"/>
    <property type="match status" value="1"/>
</dbReference>
<feature type="chain" id="PRO_5004576831" description="MD-2-related lipid-recognition domain-containing protein" evidence="6">
    <location>
        <begin position="20"/>
        <end position="157"/>
    </location>
</feature>
<dbReference type="SMART" id="SM00737">
    <property type="entry name" value="ML"/>
    <property type="match status" value="1"/>
</dbReference>
<name>T1GD78_MEGSC</name>
<evidence type="ECO:0000313" key="9">
    <source>
        <dbReference type="Proteomes" id="UP000015102"/>
    </source>
</evidence>
<protein>
    <recommendedName>
        <fullName evidence="7">MD-2-related lipid-recognition domain-containing protein</fullName>
    </recommendedName>
</protein>
<evidence type="ECO:0000256" key="6">
    <source>
        <dbReference type="SAM" id="SignalP"/>
    </source>
</evidence>